<evidence type="ECO:0000256" key="1">
    <source>
        <dbReference type="ARBA" id="ARBA00004323"/>
    </source>
</evidence>
<comment type="similarity">
    <text evidence="2 11">Belongs to the glycosyltransferase 31 family.</text>
</comment>
<dbReference type="GO" id="GO:0000139">
    <property type="term" value="C:Golgi membrane"/>
    <property type="evidence" value="ECO:0007669"/>
    <property type="project" value="UniProtKB-SubCell"/>
</dbReference>
<organism evidence="12 13">
    <name type="scientific">Rhipicephalus microplus</name>
    <name type="common">Cattle tick</name>
    <name type="synonym">Boophilus microplus</name>
    <dbReference type="NCBI Taxonomy" id="6941"/>
    <lineage>
        <taxon>Eukaryota</taxon>
        <taxon>Metazoa</taxon>
        <taxon>Ecdysozoa</taxon>
        <taxon>Arthropoda</taxon>
        <taxon>Chelicerata</taxon>
        <taxon>Arachnida</taxon>
        <taxon>Acari</taxon>
        <taxon>Parasitiformes</taxon>
        <taxon>Ixodida</taxon>
        <taxon>Ixodoidea</taxon>
        <taxon>Ixodidae</taxon>
        <taxon>Rhipicephalinae</taxon>
        <taxon>Rhipicephalus</taxon>
        <taxon>Boophilus</taxon>
    </lineage>
</organism>
<evidence type="ECO:0000256" key="2">
    <source>
        <dbReference type="ARBA" id="ARBA00008661"/>
    </source>
</evidence>
<evidence type="ECO:0000256" key="4">
    <source>
        <dbReference type="ARBA" id="ARBA00022679"/>
    </source>
</evidence>
<reference evidence="12" key="1">
    <citation type="journal article" date="2020" name="Cell">
        <title>Large-Scale Comparative Analyses of Tick Genomes Elucidate Their Genetic Diversity and Vector Capacities.</title>
        <authorList>
            <consortium name="Tick Genome and Microbiome Consortium (TIGMIC)"/>
            <person name="Jia N."/>
            <person name="Wang J."/>
            <person name="Shi W."/>
            <person name="Du L."/>
            <person name="Sun Y."/>
            <person name="Zhan W."/>
            <person name="Jiang J.F."/>
            <person name="Wang Q."/>
            <person name="Zhang B."/>
            <person name="Ji P."/>
            <person name="Bell-Sakyi L."/>
            <person name="Cui X.M."/>
            <person name="Yuan T.T."/>
            <person name="Jiang B.G."/>
            <person name="Yang W.F."/>
            <person name="Lam T.T."/>
            <person name="Chang Q.C."/>
            <person name="Ding S.J."/>
            <person name="Wang X.J."/>
            <person name="Zhu J.G."/>
            <person name="Ruan X.D."/>
            <person name="Zhao L."/>
            <person name="Wei J.T."/>
            <person name="Ye R.Z."/>
            <person name="Que T.C."/>
            <person name="Du C.H."/>
            <person name="Zhou Y.H."/>
            <person name="Cheng J.X."/>
            <person name="Dai P.F."/>
            <person name="Guo W.B."/>
            <person name="Han X.H."/>
            <person name="Huang E.J."/>
            <person name="Li L.F."/>
            <person name="Wei W."/>
            <person name="Gao Y.C."/>
            <person name="Liu J.Z."/>
            <person name="Shao H.Z."/>
            <person name="Wang X."/>
            <person name="Wang C.C."/>
            <person name="Yang T.C."/>
            <person name="Huo Q.B."/>
            <person name="Li W."/>
            <person name="Chen H.Y."/>
            <person name="Chen S.E."/>
            <person name="Zhou L.G."/>
            <person name="Ni X.B."/>
            <person name="Tian J.H."/>
            <person name="Sheng Y."/>
            <person name="Liu T."/>
            <person name="Pan Y.S."/>
            <person name="Xia L.Y."/>
            <person name="Li J."/>
            <person name="Zhao F."/>
            <person name="Cao W.C."/>
        </authorList>
    </citation>
    <scope>NUCLEOTIDE SEQUENCE</scope>
    <source>
        <strain evidence="12">Rmic-2018</strain>
    </source>
</reference>
<protein>
    <recommendedName>
        <fullName evidence="11">Hexosyltransferase</fullName>
        <ecNumber evidence="11">2.4.1.-</ecNumber>
    </recommendedName>
</protein>
<evidence type="ECO:0000313" key="12">
    <source>
        <dbReference type="EMBL" id="KAH8034703.1"/>
    </source>
</evidence>
<dbReference type="GO" id="GO:0016758">
    <property type="term" value="F:hexosyltransferase activity"/>
    <property type="evidence" value="ECO:0007669"/>
    <property type="project" value="InterPro"/>
</dbReference>
<dbReference type="AlphaFoldDB" id="A0A9J6EK99"/>
<keyword evidence="7" id="KW-1133">Transmembrane helix</keyword>
<dbReference type="PANTHER" id="PTHR11214">
    <property type="entry name" value="BETA-1,3-N-ACETYLGLUCOSAMINYLTRANSFERASE"/>
    <property type="match status" value="1"/>
</dbReference>
<keyword evidence="6" id="KW-0735">Signal-anchor</keyword>
<evidence type="ECO:0000256" key="8">
    <source>
        <dbReference type="ARBA" id="ARBA00023034"/>
    </source>
</evidence>
<keyword evidence="3 11" id="KW-0328">Glycosyltransferase</keyword>
<dbReference type="Pfam" id="PF01762">
    <property type="entry name" value="Galactosyl_T"/>
    <property type="match status" value="1"/>
</dbReference>
<name>A0A9J6EK99_RHIMP</name>
<keyword evidence="8 11" id="KW-0333">Golgi apparatus</keyword>
<accession>A0A9J6EK99</accession>
<dbReference type="Proteomes" id="UP000821866">
    <property type="component" value="Chromosome 11"/>
</dbReference>
<dbReference type="InterPro" id="IPR002659">
    <property type="entry name" value="Glyco_trans_31"/>
</dbReference>
<evidence type="ECO:0000256" key="9">
    <source>
        <dbReference type="ARBA" id="ARBA00023136"/>
    </source>
</evidence>
<dbReference type="Gene3D" id="3.90.550.50">
    <property type="match status" value="1"/>
</dbReference>
<gene>
    <name evidence="12" type="ORF">HPB51_000793</name>
</gene>
<dbReference type="EMBL" id="JABSTU010000003">
    <property type="protein sequence ID" value="KAH8034703.1"/>
    <property type="molecule type" value="Genomic_DNA"/>
</dbReference>
<evidence type="ECO:0000256" key="6">
    <source>
        <dbReference type="ARBA" id="ARBA00022968"/>
    </source>
</evidence>
<keyword evidence="5" id="KW-0812">Transmembrane</keyword>
<reference evidence="12" key="2">
    <citation type="submission" date="2021-09" db="EMBL/GenBank/DDBJ databases">
        <authorList>
            <person name="Jia N."/>
            <person name="Wang J."/>
            <person name="Shi W."/>
            <person name="Du L."/>
            <person name="Sun Y."/>
            <person name="Zhan W."/>
            <person name="Jiang J."/>
            <person name="Wang Q."/>
            <person name="Zhang B."/>
            <person name="Ji P."/>
            <person name="Sakyi L.B."/>
            <person name="Cui X."/>
            <person name="Yuan T."/>
            <person name="Jiang B."/>
            <person name="Yang W."/>
            <person name="Lam T.T.-Y."/>
            <person name="Chang Q."/>
            <person name="Ding S."/>
            <person name="Wang X."/>
            <person name="Zhu J."/>
            <person name="Ruan X."/>
            <person name="Zhao L."/>
            <person name="Wei J."/>
            <person name="Que T."/>
            <person name="Du C."/>
            <person name="Cheng J."/>
            <person name="Dai P."/>
            <person name="Han X."/>
            <person name="Huang E."/>
            <person name="Gao Y."/>
            <person name="Liu J."/>
            <person name="Shao H."/>
            <person name="Ye R."/>
            <person name="Li L."/>
            <person name="Wei W."/>
            <person name="Wang X."/>
            <person name="Wang C."/>
            <person name="Huo Q."/>
            <person name="Li W."/>
            <person name="Guo W."/>
            <person name="Chen H."/>
            <person name="Chen S."/>
            <person name="Zhou L."/>
            <person name="Zhou L."/>
            <person name="Ni X."/>
            <person name="Tian J."/>
            <person name="Zhou Y."/>
            <person name="Sheng Y."/>
            <person name="Liu T."/>
            <person name="Pan Y."/>
            <person name="Xia L."/>
            <person name="Li J."/>
            <person name="Zhao F."/>
            <person name="Cao W."/>
        </authorList>
    </citation>
    <scope>NUCLEOTIDE SEQUENCE</scope>
    <source>
        <strain evidence="12">Rmic-2018</strain>
        <tissue evidence="12">Larvae</tissue>
    </source>
</reference>
<dbReference type="FunFam" id="3.90.550.50:FF:000001">
    <property type="entry name" value="Hexosyltransferase"/>
    <property type="match status" value="1"/>
</dbReference>
<evidence type="ECO:0000256" key="11">
    <source>
        <dbReference type="RuleBase" id="RU363063"/>
    </source>
</evidence>
<comment type="caution">
    <text evidence="12">The sequence shown here is derived from an EMBL/GenBank/DDBJ whole genome shotgun (WGS) entry which is preliminary data.</text>
</comment>
<evidence type="ECO:0000313" key="13">
    <source>
        <dbReference type="Proteomes" id="UP000821866"/>
    </source>
</evidence>
<dbReference type="PANTHER" id="PTHR11214:SF334">
    <property type="entry name" value="HEXOSYLTRANSFERASE"/>
    <property type="match status" value="1"/>
</dbReference>
<dbReference type="EC" id="2.4.1.-" evidence="11"/>
<dbReference type="VEuPathDB" id="VectorBase:LOC119181648"/>
<evidence type="ECO:0000256" key="10">
    <source>
        <dbReference type="ARBA" id="ARBA00023180"/>
    </source>
</evidence>
<proteinExistence type="inferred from homology"/>
<evidence type="ECO:0000256" key="3">
    <source>
        <dbReference type="ARBA" id="ARBA00022676"/>
    </source>
</evidence>
<evidence type="ECO:0000256" key="7">
    <source>
        <dbReference type="ARBA" id="ARBA00022989"/>
    </source>
</evidence>
<evidence type="ECO:0000256" key="5">
    <source>
        <dbReference type="ARBA" id="ARBA00022692"/>
    </source>
</evidence>
<sequence>MGFVVVFLLGATPYQEVQRKVSAEHDIHGDVVQGDFVDSYENLTCKSVMLLRWAREKCSDTDFVLKIDDDVLLSVWDLAVVANSLGGVKRSMWGYLYRGFRPHRNVASKWYVSRDKYGPDTYPDFLSGTGYLISSDAISALEDVTHDECFFTLEDIYMTGIVAERAQVSRLALAGFSYKHEQYDQPCSEPRVVTSHRWSPAMLRSRWRRAVDILNFTLCLGIQPNQMVF</sequence>
<keyword evidence="13" id="KW-1185">Reference proteome</keyword>
<dbReference type="GO" id="GO:0006493">
    <property type="term" value="P:protein O-linked glycosylation"/>
    <property type="evidence" value="ECO:0007669"/>
    <property type="project" value="TreeGrafter"/>
</dbReference>
<keyword evidence="9" id="KW-0472">Membrane</keyword>
<keyword evidence="10" id="KW-0325">Glycoprotein</keyword>
<comment type="subcellular location">
    <subcellularLocation>
        <location evidence="1 11">Golgi apparatus membrane</location>
        <topology evidence="1 11">Single-pass type II membrane protein</topology>
    </subcellularLocation>
</comment>
<keyword evidence="4" id="KW-0808">Transferase</keyword>